<comment type="catalytic activity">
    <reaction evidence="4">
        <text>a 1-acyl-sn-glycero-3-phosphate + an acyl-CoA = a 1,2-diacyl-sn-glycero-3-phosphate + CoA</text>
        <dbReference type="Rhea" id="RHEA:19709"/>
        <dbReference type="ChEBI" id="CHEBI:57287"/>
        <dbReference type="ChEBI" id="CHEBI:57970"/>
        <dbReference type="ChEBI" id="CHEBI:58342"/>
        <dbReference type="ChEBI" id="CHEBI:58608"/>
        <dbReference type="EC" id="2.3.1.51"/>
    </reaction>
</comment>
<evidence type="ECO:0000259" key="7">
    <source>
        <dbReference type="SMART" id="SM00563"/>
    </source>
</evidence>
<feature type="region of interest" description="Disordered" evidence="5">
    <location>
        <begin position="290"/>
        <end position="326"/>
    </location>
</feature>
<dbReference type="AlphaFoldDB" id="H0GSF2"/>
<dbReference type="SMART" id="SM00563">
    <property type="entry name" value="PlsC"/>
    <property type="match status" value="1"/>
</dbReference>
<gene>
    <name evidence="8" type="ORF">VIN7_6093</name>
</gene>
<keyword evidence="4" id="KW-0443">Lipid metabolism</keyword>
<accession>H0GSF2</accession>
<feature type="compositionally biased region" description="Basic and acidic residues" evidence="5">
    <location>
        <begin position="290"/>
        <end position="303"/>
    </location>
</feature>
<dbReference type="OrthoDB" id="202234at2759"/>
<keyword evidence="2 4" id="KW-0808">Transferase</keyword>
<dbReference type="GO" id="GO:0016020">
    <property type="term" value="C:membrane"/>
    <property type="evidence" value="ECO:0007669"/>
    <property type="project" value="InterPro"/>
</dbReference>
<comment type="similarity">
    <text evidence="1 4">Belongs to the 1-acyl-sn-glycerol-3-phosphate acyltransferase family.</text>
</comment>
<dbReference type="PANTHER" id="PTHR10434">
    <property type="entry name" value="1-ACYL-SN-GLYCEROL-3-PHOSPHATE ACYLTRANSFERASE"/>
    <property type="match status" value="1"/>
</dbReference>
<keyword evidence="4" id="KW-1208">Phospholipid metabolism</keyword>
<dbReference type="GO" id="GO:0003841">
    <property type="term" value="F:1-acylglycerol-3-phosphate O-acyltransferase activity"/>
    <property type="evidence" value="ECO:0007669"/>
    <property type="project" value="UniProtKB-UniRule"/>
</dbReference>
<dbReference type="GO" id="GO:0006654">
    <property type="term" value="P:phosphatidic acid biosynthetic process"/>
    <property type="evidence" value="ECO:0007669"/>
    <property type="project" value="TreeGrafter"/>
</dbReference>
<comment type="caution">
    <text evidence="8">The sequence shown here is derived from an EMBL/GenBank/DDBJ whole genome shotgun (WGS) entry which is preliminary data.</text>
</comment>
<organism evidence="8 9">
    <name type="scientific">Saccharomyces cerevisiae x Saccharomyces kudriavzevii (strain VIN7)</name>
    <name type="common">Yeast</name>
    <dbReference type="NCBI Taxonomy" id="1095631"/>
    <lineage>
        <taxon>Eukaryota</taxon>
        <taxon>Fungi</taxon>
        <taxon>Dikarya</taxon>
        <taxon>Ascomycota</taxon>
        <taxon>Saccharomycotina</taxon>
        <taxon>Saccharomycetes</taxon>
        <taxon>Saccharomycetales</taxon>
        <taxon>Saccharomycetaceae</taxon>
        <taxon>Saccharomyces</taxon>
    </lineage>
</organism>
<dbReference type="NCBIfam" id="TIGR00530">
    <property type="entry name" value="AGP_acyltrn"/>
    <property type="match status" value="1"/>
</dbReference>
<keyword evidence="4" id="KW-0444">Lipid biosynthesis</keyword>
<evidence type="ECO:0000313" key="9">
    <source>
        <dbReference type="Proteomes" id="UP000009009"/>
    </source>
</evidence>
<dbReference type="EMBL" id="AGVY01000157">
    <property type="protein sequence ID" value="EHN03256.1"/>
    <property type="molecule type" value="Genomic_DNA"/>
</dbReference>
<dbReference type="Pfam" id="PF01553">
    <property type="entry name" value="Acyltransferase"/>
    <property type="match status" value="1"/>
</dbReference>
<evidence type="ECO:0000256" key="4">
    <source>
        <dbReference type="RuleBase" id="RU361267"/>
    </source>
</evidence>
<evidence type="ECO:0000256" key="3">
    <source>
        <dbReference type="ARBA" id="ARBA00023315"/>
    </source>
</evidence>
<keyword evidence="9" id="KW-1185">Reference proteome</keyword>
<feature type="transmembrane region" description="Helical" evidence="6">
    <location>
        <begin position="31"/>
        <end position="53"/>
    </location>
</feature>
<dbReference type="InterPro" id="IPR004552">
    <property type="entry name" value="AGP_acyltrans"/>
</dbReference>
<dbReference type="PhylomeDB" id="H0GSF2"/>
<keyword evidence="3 4" id="KW-0012">Acyltransferase</keyword>
<dbReference type="Proteomes" id="UP000009009">
    <property type="component" value="Unassembled WGS sequence"/>
</dbReference>
<dbReference type="CDD" id="cd07989">
    <property type="entry name" value="LPLAT_AGPAT-like"/>
    <property type="match status" value="1"/>
</dbReference>
<keyword evidence="6" id="KW-0472">Membrane</keyword>
<name>H0GSF2_SACCK</name>
<evidence type="ECO:0000256" key="6">
    <source>
        <dbReference type="SAM" id="Phobius"/>
    </source>
</evidence>
<comment type="domain">
    <text evidence="4">The HXXXXD motif is essential for acyltransferase activity and may constitute the binding site for the phosphate moiety of the glycerol-3-phosphate.</text>
</comment>
<sequence length="326" mass="36781">MRESDLNKDKLQSLLENKAERIKRMSLLAKFLYYLRSVLVVLALAAGGLYGVIASIICTLIGKQHLAQWITARCFYRVMKLVLGLDVQVVGEENLVKKPYIMVANHQSTLDIFMLGRIFPPGCTVTAKKSLKYVPFLGWFMALSGTYFLDRSKRQESIETLNKGLEDVKKNKRALWVFPEGTRSYTSDLTMLPFKKGAFHLAQQGKIPIVPVVVSNTSTLVSPKYGVFNRGRMIVRILKPISTENLTKDKIGEFAEKVREQMLDTLQEIGYSPAINDTTLPPQAVEYAARQHDQKKNKIKNEPLHSVSANDDVSVHHEGSSVKKMH</sequence>
<dbReference type="InterPro" id="IPR002123">
    <property type="entry name" value="Plipid/glycerol_acylTrfase"/>
</dbReference>
<dbReference type="SUPFAM" id="SSF69593">
    <property type="entry name" value="Glycerol-3-phosphate (1)-acyltransferase"/>
    <property type="match status" value="1"/>
</dbReference>
<keyword evidence="6" id="KW-1133">Transmembrane helix</keyword>
<dbReference type="PANTHER" id="PTHR10434:SF11">
    <property type="entry name" value="1-ACYL-SN-GLYCEROL-3-PHOSPHATE ACYLTRANSFERASE"/>
    <property type="match status" value="1"/>
</dbReference>
<keyword evidence="4" id="KW-0594">Phospholipid biosynthesis</keyword>
<proteinExistence type="inferred from homology"/>
<dbReference type="HOGENOM" id="CLU_027938_10_0_1"/>
<reference evidence="8 9" key="1">
    <citation type="journal article" date="2012" name="FEMS Yeast Res.">
        <title>The genome sequence of the wine yeast VIN7 reveals an allotriploid hybrid genome with Saccharomyces cerevisiae and Saccharomyces kudriavzevii origins.</title>
        <authorList>
            <person name="Borneman A.R."/>
            <person name="Desany B.A."/>
            <person name="Riches D."/>
            <person name="Affourtit J.P."/>
            <person name="Forgan A.H."/>
            <person name="Pretorius I.S."/>
            <person name="Egholm M."/>
            <person name="Chambers P.J."/>
        </authorList>
    </citation>
    <scope>NUCLEOTIDE SEQUENCE [LARGE SCALE GENOMIC DNA]</scope>
    <source>
        <strain evidence="8 9">VIN7</strain>
    </source>
</reference>
<evidence type="ECO:0000313" key="8">
    <source>
        <dbReference type="EMBL" id="EHN03256.1"/>
    </source>
</evidence>
<keyword evidence="6" id="KW-0812">Transmembrane</keyword>
<evidence type="ECO:0000256" key="5">
    <source>
        <dbReference type="SAM" id="MobiDB-lite"/>
    </source>
</evidence>
<feature type="domain" description="Phospholipid/glycerol acyltransferase" evidence="7">
    <location>
        <begin position="100"/>
        <end position="217"/>
    </location>
</feature>
<evidence type="ECO:0000256" key="2">
    <source>
        <dbReference type="ARBA" id="ARBA00022679"/>
    </source>
</evidence>
<evidence type="ECO:0000256" key="1">
    <source>
        <dbReference type="ARBA" id="ARBA00008655"/>
    </source>
</evidence>
<dbReference type="EC" id="2.3.1.51" evidence="4"/>
<feature type="compositionally biased region" description="Basic and acidic residues" evidence="5">
    <location>
        <begin position="313"/>
        <end position="326"/>
    </location>
</feature>
<protein>
    <recommendedName>
        <fullName evidence="4">1-acyl-sn-glycerol-3-phosphate acyltransferase</fullName>
        <ecNumber evidence="4">2.3.1.51</ecNumber>
    </recommendedName>
</protein>
<dbReference type="GO" id="GO:0005783">
    <property type="term" value="C:endoplasmic reticulum"/>
    <property type="evidence" value="ECO:0007669"/>
    <property type="project" value="TreeGrafter"/>
</dbReference>